<reference evidence="1" key="1">
    <citation type="submission" date="2020-06" db="EMBL/GenBank/DDBJ databases">
        <authorList>
            <person name="Li T."/>
            <person name="Hu X."/>
            <person name="Zhang T."/>
            <person name="Song X."/>
            <person name="Zhang H."/>
            <person name="Dai N."/>
            <person name="Sheng W."/>
            <person name="Hou X."/>
            <person name="Wei L."/>
        </authorList>
    </citation>
    <scope>NUCLEOTIDE SEQUENCE</scope>
    <source>
        <strain evidence="1">KEN1</strain>
        <tissue evidence="1">Leaf</tissue>
    </source>
</reference>
<comment type="caution">
    <text evidence="1">The sequence shown here is derived from an EMBL/GenBank/DDBJ whole genome shotgun (WGS) entry which is preliminary data.</text>
</comment>
<dbReference type="EMBL" id="JACGWN010000014">
    <property type="protein sequence ID" value="KAL0405445.1"/>
    <property type="molecule type" value="Genomic_DNA"/>
</dbReference>
<proteinExistence type="predicted"/>
<protein>
    <recommendedName>
        <fullName evidence="2">Transposase</fullName>
    </recommendedName>
</protein>
<dbReference type="PANTHER" id="PTHR32166">
    <property type="entry name" value="OSJNBA0013A04.12 PROTEIN"/>
    <property type="match status" value="1"/>
</dbReference>
<reference evidence="1" key="2">
    <citation type="journal article" date="2024" name="Plant">
        <title>Genomic evolution and insights into agronomic trait innovations of Sesamum species.</title>
        <authorList>
            <person name="Miao H."/>
            <person name="Wang L."/>
            <person name="Qu L."/>
            <person name="Liu H."/>
            <person name="Sun Y."/>
            <person name="Le M."/>
            <person name="Wang Q."/>
            <person name="Wei S."/>
            <person name="Zheng Y."/>
            <person name="Lin W."/>
            <person name="Duan Y."/>
            <person name="Cao H."/>
            <person name="Xiong S."/>
            <person name="Wang X."/>
            <person name="Wei L."/>
            <person name="Li C."/>
            <person name="Ma Q."/>
            <person name="Ju M."/>
            <person name="Zhao R."/>
            <person name="Li G."/>
            <person name="Mu C."/>
            <person name="Tian Q."/>
            <person name="Mei H."/>
            <person name="Zhang T."/>
            <person name="Gao T."/>
            <person name="Zhang H."/>
        </authorList>
    </citation>
    <scope>NUCLEOTIDE SEQUENCE</scope>
    <source>
        <strain evidence="1">KEN1</strain>
    </source>
</reference>
<dbReference type="AlphaFoldDB" id="A0AAW2TKG3"/>
<dbReference type="PANTHER" id="PTHR32166:SF74">
    <property type="entry name" value="OS05G0256350 PROTEIN"/>
    <property type="match status" value="1"/>
</dbReference>
<dbReference type="InterPro" id="IPR012337">
    <property type="entry name" value="RNaseH-like_sf"/>
</dbReference>
<name>A0AAW2TKG3_9LAMI</name>
<evidence type="ECO:0000313" key="1">
    <source>
        <dbReference type="EMBL" id="KAL0405445.1"/>
    </source>
</evidence>
<gene>
    <name evidence="1" type="ORF">Slati_3858400</name>
</gene>
<dbReference type="SUPFAM" id="SSF53098">
    <property type="entry name" value="Ribonuclease H-like"/>
    <property type="match status" value="1"/>
</dbReference>
<accession>A0AAW2TKG3</accession>
<organism evidence="1">
    <name type="scientific">Sesamum latifolium</name>
    <dbReference type="NCBI Taxonomy" id="2727402"/>
    <lineage>
        <taxon>Eukaryota</taxon>
        <taxon>Viridiplantae</taxon>
        <taxon>Streptophyta</taxon>
        <taxon>Embryophyta</taxon>
        <taxon>Tracheophyta</taxon>
        <taxon>Spermatophyta</taxon>
        <taxon>Magnoliopsida</taxon>
        <taxon>eudicotyledons</taxon>
        <taxon>Gunneridae</taxon>
        <taxon>Pentapetalae</taxon>
        <taxon>asterids</taxon>
        <taxon>lamiids</taxon>
        <taxon>Lamiales</taxon>
        <taxon>Pedaliaceae</taxon>
        <taxon>Sesamum</taxon>
    </lineage>
</organism>
<sequence>MRDYKTQTTSFGDFRNFKPCPKCPEHVRVEIRDYLAKKKQLKGQMDAIPHFDGIAEEQEQWETQQKDIAHGKRPSDVSLGDVDEVVKQRKNKDGGKFDENRKKMREYAVQKFCRWMYDMGIPFNTVRADSFGPAIEALGQFGTGMKPPSYHEVRVTYLKKELEHTRVILKEHDEIKAKYSCLLMADAFHVQKGNLRKMFTSERWTKSRYAREAQGKLVASYILMPSFWIHILHKIKIVGPLVKVLRLVDGERKPPMGYINEAMDKAKEAIVASFSNIEEKYKDVFALIDARWNVQLHRPLHAAGYYLNLEFYYANPNVEQDEEVMKVYMLAFGE</sequence>
<evidence type="ECO:0008006" key="2">
    <source>
        <dbReference type="Google" id="ProtNLM"/>
    </source>
</evidence>